<dbReference type="RefSeq" id="WP_160065531.1">
    <property type="nucleotide sequence ID" value="NZ_WUYX01000036.1"/>
</dbReference>
<dbReference type="Proteomes" id="UP000434101">
    <property type="component" value="Unassembled WGS sequence"/>
</dbReference>
<proteinExistence type="predicted"/>
<keyword evidence="1" id="KW-1133">Transmembrane helix</keyword>
<feature type="transmembrane region" description="Helical" evidence="1">
    <location>
        <begin position="12"/>
        <end position="36"/>
    </location>
</feature>
<dbReference type="AlphaFoldDB" id="A0A6B0VMK6"/>
<name>A0A6B0VMK6_9EURY</name>
<accession>A0A6B0VMK6</accession>
<feature type="transmembrane region" description="Helical" evidence="1">
    <location>
        <begin position="140"/>
        <end position="157"/>
    </location>
</feature>
<organism evidence="2 3">
    <name type="scientific">Natronorubrum halalkaliphilum</name>
    <dbReference type="NCBI Taxonomy" id="2691917"/>
    <lineage>
        <taxon>Archaea</taxon>
        <taxon>Methanobacteriati</taxon>
        <taxon>Methanobacteriota</taxon>
        <taxon>Stenosarchaea group</taxon>
        <taxon>Halobacteria</taxon>
        <taxon>Halobacteriales</taxon>
        <taxon>Natrialbaceae</taxon>
        <taxon>Natronorubrum</taxon>
    </lineage>
</organism>
<evidence type="ECO:0008006" key="4">
    <source>
        <dbReference type="Google" id="ProtNLM"/>
    </source>
</evidence>
<comment type="caution">
    <text evidence="2">The sequence shown here is derived from an EMBL/GenBank/DDBJ whole genome shotgun (WGS) entry which is preliminary data.</text>
</comment>
<dbReference type="InterPro" id="IPR013783">
    <property type="entry name" value="Ig-like_fold"/>
</dbReference>
<dbReference type="EMBL" id="WUYX01000036">
    <property type="protein sequence ID" value="MXV62708.1"/>
    <property type="molecule type" value="Genomic_DNA"/>
</dbReference>
<reference evidence="2 3" key="1">
    <citation type="submission" date="2020-01" db="EMBL/GenBank/DDBJ databases">
        <title>Natronorubrum sp. JWXQ-INN 674 isolated from Inner Mongolia Autonomous Region of China.</title>
        <authorList>
            <person name="Xue Q."/>
        </authorList>
    </citation>
    <scope>NUCLEOTIDE SEQUENCE [LARGE SCALE GENOMIC DNA]</scope>
    <source>
        <strain evidence="2 3">JWXQ-INN-674</strain>
    </source>
</reference>
<gene>
    <name evidence="2" type="ORF">GS429_11660</name>
</gene>
<keyword evidence="3" id="KW-1185">Reference proteome</keyword>
<keyword evidence="1" id="KW-0812">Transmembrane</keyword>
<sequence length="299" mass="33038">MTGEHGRERSNLYWVPSLLFVLALLCLVVGLTYVIQDQFYRAGFVVAAIMASIGFHLFSLGNTAYGCAAALENEALTEYAYHINQNGIYATFGAGGVFLGSAMWFLFQEFDAPTEFVWYLALSDLSGLPPGTVERLHFDALRLVMLLGVLTFSIGFLNQSSYGNWFTVVLDEIDASNDYTTVVDQAIDGIAARFRRSEIDDLTEHTISITERNPPEFRVVRVEGPDEIDPGEEYTVRATVENRGDERGHCTVVYQREGDVVNSIEKTIPSAARTTVEFLDTAPQSDDELTVGIGLETTG</sequence>
<evidence type="ECO:0000313" key="3">
    <source>
        <dbReference type="Proteomes" id="UP000434101"/>
    </source>
</evidence>
<protein>
    <recommendedName>
        <fullName evidence="4">CARDB domain-containing protein</fullName>
    </recommendedName>
</protein>
<dbReference type="Gene3D" id="2.60.40.10">
    <property type="entry name" value="Immunoglobulins"/>
    <property type="match status" value="1"/>
</dbReference>
<feature type="transmembrane region" description="Helical" evidence="1">
    <location>
        <begin position="86"/>
        <end position="107"/>
    </location>
</feature>
<feature type="transmembrane region" description="Helical" evidence="1">
    <location>
        <begin position="42"/>
        <end position="65"/>
    </location>
</feature>
<evidence type="ECO:0000256" key="1">
    <source>
        <dbReference type="SAM" id="Phobius"/>
    </source>
</evidence>
<keyword evidence="1" id="KW-0472">Membrane</keyword>
<evidence type="ECO:0000313" key="2">
    <source>
        <dbReference type="EMBL" id="MXV62708.1"/>
    </source>
</evidence>